<dbReference type="CDD" id="cd01992">
    <property type="entry name" value="TilS_N"/>
    <property type="match status" value="1"/>
</dbReference>
<proteinExistence type="inferred from homology"/>
<accession>A0A495PTG3</accession>
<keyword evidence="3 8" id="KW-0436">Ligase</keyword>
<evidence type="ECO:0000256" key="4">
    <source>
        <dbReference type="ARBA" id="ARBA00022694"/>
    </source>
</evidence>
<dbReference type="InterPro" id="IPR012094">
    <property type="entry name" value="tRNA_Ile_lys_synt"/>
</dbReference>
<dbReference type="SUPFAM" id="SSF52402">
    <property type="entry name" value="Adenine nucleotide alpha hydrolases-like"/>
    <property type="match status" value="1"/>
</dbReference>
<feature type="domain" description="Lysidine-tRNA(Ile) synthetase C-terminal" evidence="9">
    <location>
        <begin position="361"/>
        <end position="433"/>
    </location>
</feature>
<dbReference type="PANTHER" id="PTHR43033:SF1">
    <property type="entry name" value="TRNA(ILE)-LYSIDINE SYNTHASE-RELATED"/>
    <property type="match status" value="1"/>
</dbReference>
<dbReference type="InterPro" id="IPR012795">
    <property type="entry name" value="tRNA_Ile_lys_synt_N"/>
</dbReference>
<keyword evidence="11" id="KW-1185">Reference proteome</keyword>
<keyword evidence="4 8" id="KW-0819">tRNA processing</keyword>
<dbReference type="EMBL" id="RBLG01000002">
    <property type="protein sequence ID" value="RKS53487.1"/>
    <property type="molecule type" value="Genomic_DNA"/>
</dbReference>
<dbReference type="Pfam" id="PF11734">
    <property type="entry name" value="TilS_C"/>
    <property type="match status" value="1"/>
</dbReference>
<dbReference type="InterPro" id="IPR014729">
    <property type="entry name" value="Rossmann-like_a/b/a_fold"/>
</dbReference>
<dbReference type="GO" id="GO:0032267">
    <property type="term" value="F:tRNA(Ile)-lysidine synthase activity"/>
    <property type="evidence" value="ECO:0007669"/>
    <property type="project" value="UniProtKB-EC"/>
</dbReference>
<dbReference type="HAMAP" id="MF_01161">
    <property type="entry name" value="tRNA_Ile_lys_synt"/>
    <property type="match status" value="1"/>
</dbReference>
<evidence type="ECO:0000259" key="9">
    <source>
        <dbReference type="SMART" id="SM00977"/>
    </source>
</evidence>
<dbReference type="SUPFAM" id="SSF56037">
    <property type="entry name" value="PheT/TilS domain"/>
    <property type="match status" value="1"/>
</dbReference>
<dbReference type="GO" id="GO:0005524">
    <property type="term" value="F:ATP binding"/>
    <property type="evidence" value="ECO:0007669"/>
    <property type="project" value="UniProtKB-UniRule"/>
</dbReference>
<dbReference type="GO" id="GO:0005737">
    <property type="term" value="C:cytoplasm"/>
    <property type="evidence" value="ECO:0007669"/>
    <property type="project" value="UniProtKB-SubCell"/>
</dbReference>
<name>A0A495PTG3_9FLAO</name>
<comment type="catalytic activity">
    <reaction evidence="7 8">
        <text>cytidine(34) in tRNA(Ile2) + L-lysine + ATP = lysidine(34) in tRNA(Ile2) + AMP + diphosphate + H(+)</text>
        <dbReference type="Rhea" id="RHEA:43744"/>
        <dbReference type="Rhea" id="RHEA-COMP:10625"/>
        <dbReference type="Rhea" id="RHEA-COMP:10670"/>
        <dbReference type="ChEBI" id="CHEBI:15378"/>
        <dbReference type="ChEBI" id="CHEBI:30616"/>
        <dbReference type="ChEBI" id="CHEBI:32551"/>
        <dbReference type="ChEBI" id="CHEBI:33019"/>
        <dbReference type="ChEBI" id="CHEBI:82748"/>
        <dbReference type="ChEBI" id="CHEBI:83665"/>
        <dbReference type="ChEBI" id="CHEBI:456215"/>
        <dbReference type="EC" id="6.3.4.19"/>
    </reaction>
</comment>
<dbReference type="GO" id="GO:0006400">
    <property type="term" value="P:tRNA modification"/>
    <property type="evidence" value="ECO:0007669"/>
    <property type="project" value="UniProtKB-UniRule"/>
</dbReference>
<dbReference type="PANTHER" id="PTHR43033">
    <property type="entry name" value="TRNA(ILE)-LYSIDINE SYNTHASE-RELATED"/>
    <property type="match status" value="1"/>
</dbReference>
<evidence type="ECO:0000256" key="3">
    <source>
        <dbReference type="ARBA" id="ARBA00022598"/>
    </source>
</evidence>
<gene>
    <name evidence="8" type="primary">tilS</name>
    <name evidence="10" type="ORF">BC962_1738</name>
</gene>
<evidence type="ECO:0000256" key="6">
    <source>
        <dbReference type="ARBA" id="ARBA00022840"/>
    </source>
</evidence>
<evidence type="ECO:0000256" key="2">
    <source>
        <dbReference type="ARBA" id="ARBA00022490"/>
    </source>
</evidence>
<organism evidence="10 11">
    <name type="scientific">Gillisia mitskevichiae</name>
    <dbReference type="NCBI Taxonomy" id="270921"/>
    <lineage>
        <taxon>Bacteria</taxon>
        <taxon>Pseudomonadati</taxon>
        <taxon>Bacteroidota</taxon>
        <taxon>Flavobacteriia</taxon>
        <taxon>Flavobacteriales</taxon>
        <taxon>Flavobacteriaceae</taxon>
        <taxon>Gillisia</taxon>
    </lineage>
</organism>
<dbReference type="EC" id="6.3.4.19" evidence="8"/>
<dbReference type="Pfam" id="PF01171">
    <property type="entry name" value="ATP_bind_3"/>
    <property type="match status" value="1"/>
</dbReference>
<evidence type="ECO:0000256" key="5">
    <source>
        <dbReference type="ARBA" id="ARBA00022741"/>
    </source>
</evidence>
<evidence type="ECO:0000313" key="10">
    <source>
        <dbReference type="EMBL" id="RKS53487.1"/>
    </source>
</evidence>
<comment type="domain">
    <text evidence="8">The N-terminal region contains the highly conserved SGGXDS motif, predicted to be a P-loop motif involved in ATP binding.</text>
</comment>
<dbReference type="InterPro" id="IPR011063">
    <property type="entry name" value="TilS/TtcA_N"/>
</dbReference>
<dbReference type="NCBIfam" id="TIGR02432">
    <property type="entry name" value="lysidine_TilS_N"/>
    <property type="match status" value="1"/>
</dbReference>
<dbReference type="RefSeq" id="WP_121345579.1">
    <property type="nucleotide sequence ID" value="NZ_RBLG01000002.1"/>
</dbReference>
<sequence length="437" mass="50310">MEKAFKNHLKSEFPFLCQGKLLLAVSGGVDSVVLAHLCKLAKLNFSIAHCNFNLRDAESDSDEEFVLDLADRLDVEVFIENFDTKAYAEDEKISIQMAARELRYHWFEELSVALKYDYVLTAHHANDNLETFLINLVRGTGLEGFTGIKAVNNTVIRPLLTFSRKEIEAYAELHKIKWREDSSNASNKYLRNKIRHDVVPVLEELNPQLLNGFANTQAHLNDSLNLVEDYIGLIYPEIVSKTMYGYNLKIDFLKKLPNTKAVLYELLKTFGFSEWEDVYQLLDAQSGKIVYSSTHRLIKDRDVLILAENEPDRKMQEYFIEEGENILMLPMGRFTISEVDEISKTAPNCVFLNAEKLTFPLVLRKWSNGDVFYPFGMKGKKKLSDFFNDNKLSLPEKESTWILCSGNEIVWIVNRRADNRFAITDPSQKILKITYTV</sequence>
<evidence type="ECO:0000256" key="7">
    <source>
        <dbReference type="ARBA" id="ARBA00048539"/>
    </source>
</evidence>
<feature type="binding site" evidence="8">
    <location>
        <begin position="26"/>
        <end position="31"/>
    </location>
    <ligand>
        <name>ATP</name>
        <dbReference type="ChEBI" id="CHEBI:30616"/>
    </ligand>
</feature>
<keyword evidence="5 8" id="KW-0547">Nucleotide-binding</keyword>
<reference evidence="10 11" key="1">
    <citation type="submission" date="2018-10" db="EMBL/GenBank/DDBJ databases">
        <title>Genomic Encyclopedia of Archaeal and Bacterial Type Strains, Phase II (KMG-II): from individual species to whole genera.</title>
        <authorList>
            <person name="Goeker M."/>
        </authorList>
    </citation>
    <scope>NUCLEOTIDE SEQUENCE [LARGE SCALE GENOMIC DNA]</scope>
    <source>
        <strain evidence="10 11">DSM 19839</strain>
    </source>
</reference>
<comment type="subcellular location">
    <subcellularLocation>
        <location evidence="1 8">Cytoplasm</location>
    </subcellularLocation>
</comment>
<evidence type="ECO:0000256" key="8">
    <source>
        <dbReference type="HAMAP-Rule" id="MF_01161"/>
    </source>
</evidence>
<comment type="function">
    <text evidence="8">Ligates lysine onto the cytidine present at position 34 of the AUA codon-specific tRNA(Ile) that contains the anticodon CAU, in an ATP-dependent manner. Cytidine is converted to lysidine, thus changing the amino acid specificity of the tRNA from methionine to isoleucine.</text>
</comment>
<keyword evidence="6 8" id="KW-0067">ATP-binding</keyword>
<dbReference type="NCBIfam" id="TIGR02433">
    <property type="entry name" value="lysidine_TilS_C"/>
    <property type="match status" value="1"/>
</dbReference>
<dbReference type="Proteomes" id="UP000276282">
    <property type="component" value="Unassembled WGS sequence"/>
</dbReference>
<comment type="caution">
    <text evidence="10">The sequence shown here is derived from an EMBL/GenBank/DDBJ whole genome shotgun (WGS) entry which is preliminary data.</text>
</comment>
<dbReference type="SMART" id="SM00977">
    <property type="entry name" value="TilS_C"/>
    <property type="match status" value="1"/>
</dbReference>
<dbReference type="InterPro" id="IPR012796">
    <property type="entry name" value="Lysidine-tRNA-synth_C"/>
</dbReference>
<protein>
    <recommendedName>
        <fullName evidence="8">tRNA(Ile)-lysidine synthase</fullName>
        <ecNumber evidence="8">6.3.4.19</ecNumber>
    </recommendedName>
    <alternativeName>
        <fullName evidence="8">tRNA(Ile)-2-lysyl-cytidine synthase</fullName>
    </alternativeName>
    <alternativeName>
        <fullName evidence="8">tRNA(Ile)-lysidine synthetase</fullName>
    </alternativeName>
</protein>
<comment type="similarity">
    <text evidence="8">Belongs to the tRNA(Ile)-lysidine synthase family.</text>
</comment>
<evidence type="ECO:0000256" key="1">
    <source>
        <dbReference type="ARBA" id="ARBA00004496"/>
    </source>
</evidence>
<evidence type="ECO:0000313" key="11">
    <source>
        <dbReference type="Proteomes" id="UP000276282"/>
    </source>
</evidence>
<dbReference type="Gene3D" id="3.40.50.620">
    <property type="entry name" value="HUPs"/>
    <property type="match status" value="1"/>
</dbReference>
<dbReference type="OrthoDB" id="9807403at2"/>
<keyword evidence="2 8" id="KW-0963">Cytoplasm</keyword>
<dbReference type="AlphaFoldDB" id="A0A495PTG3"/>